<dbReference type="PANTHER" id="PTHR46558:SF11">
    <property type="entry name" value="HTH-TYPE TRANSCRIPTIONAL REGULATOR XRE"/>
    <property type="match status" value="1"/>
</dbReference>
<protein>
    <submittedName>
        <fullName evidence="3">Helix-turn-helix transcriptional regulator</fullName>
    </submittedName>
</protein>
<dbReference type="EMBL" id="JACRTA010000001">
    <property type="protein sequence ID" value="MBC8567982.1"/>
    <property type="molecule type" value="Genomic_DNA"/>
</dbReference>
<dbReference type="InterPro" id="IPR001387">
    <property type="entry name" value="Cro/C1-type_HTH"/>
</dbReference>
<keyword evidence="1" id="KW-0238">DNA-binding</keyword>
<gene>
    <name evidence="3" type="ORF">H8692_04270</name>
</gene>
<reference evidence="3" key="1">
    <citation type="submission" date="2020-08" db="EMBL/GenBank/DDBJ databases">
        <title>Genome public.</title>
        <authorList>
            <person name="Liu C."/>
            <person name="Sun Q."/>
        </authorList>
    </citation>
    <scope>NUCLEOTIDE SEQUENCE</scope>
    <source>
        <strain evidence="3">NSJ-24</strain>
    </source>
</reference>
<dbReference type="Proteomes" id="UP000610862">
    <property type="component" value="Unassembled WGS sequence"/>
</dbReference>
<keyword evidence="4" id="KW-1185">Reference proteome</keyword>
<comment type="caution">
    <text evidence="3">The sequence shown here is derived from an EMBL/GenBank/DDBJ whole genome shotgun (WGS) entry which is preliminary data.</text>
</comment>
<dbReference type="Gene3D" id="1.10.260.40">
    <property type="entry name" value="lambda repressor-like DNA-binding domains"/>
    <property type="match status" value="1"/>
</dbReference>
<dbReference type="PROSITE" id="PS50943">
    <property type="entry name" value="HTH_CROC1"/>
    <property type="match status" value="1"/>
</dbReference>
<evidence type="ECO:0000256" key="1">
    <source>
        <dbReference type="ARBA" id="ARBA00023125"/>
    </source>
</evidence>
<dbReference type="PANTHER" id="PTHR46558">
    <property type="entry name" value="TRACRIPTIONAL REGULATORY PROTEIN-RELATED-RELATED"/>
    <property type="match status" value="1"/>
</dbReference>
<dbReference type="CDD" id="cd00093">
    <property type="entry name" value="HTH_XRE"/>
    <property type="match status" value="1"/>
</dbReference>
<dbReference type="GO" id="GO:0003677">
    <property type="term" value="F:DNA binding"/>
    <property type="evidence" value="ECO:0007669"/>
    <property type="project" value="UniProtKB-KW"/>
</dbReference>
<dbReference type="AlphaFoldDB" id="A0A926E607"/>
<dbReference type="Pfam" id="PF01381">
    <property type="entry name" value="HTH_3"/>
    <property type="match status" value="1"/>
</dbReference>
<dbReference type="SUPFAM" id="SSF47413">
    <property type="entry name" value="lambda repressor-like DNA-binding domains"/>
    <property type="match status" value="1"/>
</dbReference>
<name>A0A926E607_9FIRM</name>
<evidence type="ECO:0000313" key="4">
    <source>
        <dbReference type="Proteomes" id="UP000610862"/>
    </source>
</evidence>
<organism evidence="3 4">
    <name type="scientific">Lentihominibacter hominis</name>
    <dbReference type="NCBI Taxonomy" id="2763645"/>
    <lineage>
        <taxon>Bacteria</taxon>
        <taxon>Bacillati</taxon>
        <taxon>Bacillota</taxon>
        <taxon>Clostridia</taxon>
        <taxon>Peptostreptococcales</taxon>
        <taxon>Anaerovoracaceae</taxon>
        <taxon>Lentihominibacter</taxon>
    </lineage>
</organism>
<dbReference type="InterPro" id="IPR010982">
    <property type="entry name" value="Lambda_DNA-bd_dom_sf"/>
</dbReference>
<feature type="domain" description="HTH cro/C1-type" evidence="2">
    <location>
        <begin position="1"/>
        <end position="46"/>
    </location>
</feature>
<evidence type="ECO:0000313" key="3">
    <source>
        <dbReference type="EMBL" id="MBC8567982.1"/>
    </source>
</evidence>
<evidence type="ECO:0000259" key="2">
    <source>
        <dbReference type="PROSITE" id="PS50943"/>
    </source>
</evidence>
<proteinExistence type="predicted"/>
<sequence length="113" mass="12967">MNQDELAAKIYITRSTYSAYETGSKVPDIQTLDALAAIYNIGFESLVNHDLSKGLLSRIYFDSEDRQLAELLNDYESLSVASKNVIMERLDVLLEREAVFYQEFAYPNKNMKK</sequence>
<accession>A0A926E607</accession>